<gene>
    <name evidence="1" type="ORF">J5U22_01383</name>
</gene>
<name>A0A8F5C0Q9_9CREN</name>
<dbReference type="Proteomes" id="UP000694036">
    <property type="component" value="Chromosome"/>
</dbReference>
<evidence type="ECO:0000313" key="2">
    <source>
        <dbReference type="Proteomes" id="UP000694036"/>
    </source>
</evidence>
<evidence type="ECO:0000313" key="1">
    <source>
        <dbReference type="EMBL" id="QXJ34836.1"/>
    </source>
</evidence>
<dbReference type="AlphaFoldDB" id="A0A8F5C0Q9"/>
<keyword evidence="2" id="KW-1185">Reference proteome</keyword>
<sequence>MINMVSHGKCMLCNKEITTSTALRHFKSCDNVKDILNGEIDGFIISIKDRYSYRLLALYSSPFIFYPRGFR</sequence>
<reference evidence="1 2" key="1">
    <citation type="journal article" date="2021" name="Environ. Microbiol.">
        <title>New insights into the diversity and evolution of the archaeal mobilome from three complete genomes of Saccharolobus shibatae.</title>
        <authorList>
            <person name="Medvedeva S."/>
            <person name="Brandt D."/>
            <person name="Cvirkaite-Krupovic V."/>
            <person name="Liu Y."/>
            <person name="Severinov K."/>
            <person name="Ishino S."/>
            <person name="Ishino Y."/>
            <person name="Prangishvili D."/>
            <person name="Kalinowski J."/>
            <person name="Krupovic M."/>
        </authorList>
    </citation>
    <scope>NUCLEOTIDE SEQUENCE [LARGE SCALE GENOMIC DNA]</scope>
    <source>
        <strain evidence="1 2">S38A</strain>
    </source>
</reference>
<protein>
    <submittedName>
        <fullName evidence="1">Uncharacterized protein</fullName>
    </submittedName>
</protein>
<proteinExistence type="predicted"/>
<accession>A0A8F5C0Q9</accession>
<organism evidence="1 2">
    <name type="scientific">Saccharolobus shibatae</name>
    <dbReference type="NCBI Taxonomy" id="2286"/>
    <lineage>
        <taxon>Archaea</taxon>
        <taxon>Thermoproteota</taxon>
        <taxon>Thermoprotei</taxon>
        <taxon>Sulfolobales</taxon>
        <taxon>Sulfolobaceae</taxon>
        <taxon>Saccharolobus</taxon>
    </lineage>
</organism>
<dbReference type="EMBL" id="CP077713">
    <property type="protein sequence ID" value="QXJ34836.1"/>
    <property type="molecule type" value="Genomic_DNA"/>
</dbReference>